<proteinExistence type="predicted"/>
<evidence type="ECO:0000313" key="1">
    <source>
        <dbReference type="EMBL" id="QJA69559.1"/>
    </source>
</evidence>
<reference evidence="2" key="1">
    <citation type="submission" date="2020-03" db="EMBL/GenBank/DDBJ databases">
        <title>The deep terrestrial virosphere.</title>
        <authorList>
            <person name="Holmfeldt K."/>
            <person name="Nilsson E."/>
            <person name="Simone D."/>
            <person name="Lopez-Fernandez M."/>
            <person name="Wu X."/>
            <person name="de Brujin I."/>
            <person name="Lundin D."/>
            <person name="Andersson A."/>
            <person name="Bertilsson S."/>
            <person name="Dopson M."/>
        </authorList>
    </citation>
    <scope>NUCLEOTIDE SEQUENCE</scope>
    <source>
        <strain evidence="1">MM415A04484</strain>
        <strain evidence="2">MM415B06518</strain>
    </source>
</reference>
<dbReference type="EMBL" id="MT141716">
    <property type="protein sequence ID" value="QJA69559.1"/>
    <property type="molecule type" value="Genomic_DNA"/>
</dbReference>
<dbReference type="EMBL" id="MT143471">
    <property type="protein sequence ID" value="QJA97192.1"/>
    <property type="molecule type" value="Genomic_DNA"/>
</dbReference>
<name>A0A6M3LUL4_9ZZZZ</name>
<accession>A0A6M3LUL4</accession>
<protein>
    <submittedName>
        <fullName evidence="2">Uncharacterized protein</fullName>
    </submittedName>
</protein>
<sequence>MNVIELIGELEKCPNKDMEVGYEVKTDQLELLIGEDADNPDARGINIPATKWNERIDSNEVDSEIEIV</sequence>
<gene>
    <name evidence="1" type="ORF">MM415A04484_0004</name>
    <name evidence="2" type="ORF">MM415B06518_0004</name>
</gene>
<organism evidence="2">
    <name type="scientific">viral metagenome</name>
    <dbReference type="NCBI Taxonomy" id="1070528"/>
    <lineage>
        <taxon>unclassified sequences</taxon>
        <taxon>metagenomes</taxon>
        <taxon>organismal metagenomes</taxon>
    </lineage>
</organism>
<dbReference type="AlphaFoldDB" id="A0A6M3LUL4"/>
<evidence type="ECO:0000313" key="2">
    <source>
        <dbReference type="EMBL" id="QJA97192.1"/>
    </source>
</evidence>